<organism evidence="1">
    <name type="scientific">marine sediment metagenome</name>
    <dbReference type="NCBI Taxonomy" id="412755"/>
    <lineage>
        <taxon>unclassified sequences</taxon>
        <taxon>metagenomes</taxon>
        <taxon>ecological metagenomes</taxon>
    </lineage>
</organism>
<dbReference type="AlphaFoldDB" id="A0A0F8XYZ8"/>
<evidence type="ECO:0000313" key="1">
    <source>
        <dbReference type="EMBL" id="KKK47199.1"/>
    </source>
</evidence>
<gene>
    <name evidence="1" type="ORF">LCGC14_3157600</name>
</gene>
<accession>A0A0F8XYZ8</accession>
<comment type="caution">
    <text evidence="1">The sequence shown here is derived from an EMBL/GenBank/DDBJ whole genome shotgun (WGS) entry which is preliminary data.</text>
</comment>
<dbReference type="EMBL" id="LAZR01069698">
    <property type="protein sequence ID" value="KKK47199.1"/>
    <property type="molecule type" value="Genomic_DNA"/>
</dbReference>
<reference evidence="1" key="1">
    <citation type="journal article" date="2015" name="Nature">
        <title>Complex archaea that bridge the gap between prokaryotes and eukaryotes.</title>
        <authorList>
            <person name="Spang A."/>
            <person name="Saw J.H."/>
            <person name="Jorgensen S.L."/>
            <person name="Zaremba-Niedzwiedzka K."/>
            <person name="Martijn J."/>
            <person name="Lind A.E."/>
            <person name="van Eijk R."/>
            <person name="Schleper C."/>
            <person name="Guy L."/>
            <person name="Ettema T.J."/>
        </authorList>
    </citation>
    <scope>NUCLEOTIDE SEQUENCE</scope>
</reference>
<protein>
    <submittedName>
        <fullName evidence="1">Uncharacterized protein</fullName>
    </submittedName>
</protein>
<proteinExistence type="predicted"/>
<sequence>MKTIYIVIMGILAVASLFNISEVNAQGNETLVTTTVLPTLPSLLSFVPEDLRGELERIAEPRKKLLSNKVELKNRIILTSINENTADFLYVTYDLSGTEKGFTLAIRRMFWQKIESYTSSSFTLRMEAGIKRHQTKIKRCQTLIKKNNRKISALKRFL</sequence>
<name>A0A0F8XYZ8_9ZZZZ</name>